<dbReference type="EMBL" id="CAJVQC010054061">
    <property type="protein sequence ID" value="CAG8793733.1"/>
    <property type="molecule type" value="Genomic_DNA"/>
</dbReference>
<reference evidence="1" key="1">
    <citation type="submission" date="2021-06" db="EMBL/GenBank/DDBJ databases">
        <authorList>
            <person name="Kallberg Y."/>
            <person name="Tangrot J."/>
            <person name="Rosling A."/>
        </authorList>
    </citation>
    <scope>NUCLEOTIDE SEQUENCE</scope>
    <source>
        <strain evidence="1">MA461A</strain>
    </source>
</reference>
<evidence type="ECO:0000313" key="1">
    <source>
        <dbReference type="EMBL" id="CAG8793733.1"/>
    </source>
</evidence>
<feature type="non-terminal residue" evidence="1">
    <location>
        <position position="1"/>
    </location>
</feature>
<keyword evidence="2" id="KW-1185">Reference proteome</keyword>
<organism evidence="1 2">
    <name type="scientific">Racocetra persica</name>
    <dbReference type="NCBI Taxonomy" id="160502"/>
    <lineage>
        <taxon>Eukaryota</taxon>
        <taxon>Fungi</taxon>
        <taxon>Fungi incertae sedis</taxon>
        <taxon>Mucoromycota</taxon>
        <taxon>Glomeromycotina</taxon>
        <taxon>Glomeromycetes</taxon>
        <taxon>Diversisporales</taxon>
        <taxon>Gigasporaceae</taxon>
        <taxon>Racocetra</taxon>
    </lineage>
</organism>
<dbReference type="Proteomes" id="UP000789920">
    <property type="component" value="Unassembled WGS sequence"/>
</dbReference>
<gene>
    <name evidence="1" type="ORF">RPERSI_LOCUS19619</name>
</gene>
<proteinExistence type="predicted"/>
<name>A0ACA9RHA6_9GLOM</name>
<comment type="caution">
    <text evidence="1">The sequence shown here is derived from an EMBL/GenBank/DDBJ whole genome shotgun (WGS) entry which is preliminary data.</text>
</comment>
<evidence type="ECO:0000313" key="2">
    <source>
        <dbReference type="Proteomes" id="UP000789920"/>
    </source>
</evidence>
<sequence>VRDHDHFTGKYHGPAHCGCNLQLRIKPDEIKIPLIYHGGKHYDFHHKIQELGLISEDKIEIIADNQENYKTIIIGQIKFIDSCQFQFSLLEKVASNLRGQEKTSEQLAKCFSIMAQSILQHLLLLFTQKSEYSYEWNDPEHFTKTKLPSREEFNTVLDRLNYCRNRCKKCKHEIKSKKCNRKYKEEDLKEVDDYHPLLEKLPPDQWVCLPDGSRELKNKKVIRKWKD</sequence>
<protein>
    <submittedName>
        <fullName evidence="1">13461_t:CDS:1</fullName>
    </submittedName>
</protein>
<feature type="non-terminal residue" evidence="1">
    <location>
        <position position="227"/>
    </location>
</feature>
<accession>A0ACA9RHA6</accession>